<proteinExistence type="predicted"/>
<dbReference type="InterPro" id="IPR001304">
    <property type="entry name" value="C-type_lectin-like"/>
</dbReference>
<dbReference type="EMBL" id="BLXT01007206">
    <property type="protein sequence ID" value="GFO37325.1"/>
    <property type="molecule type" value="Genomic_DNA"/>
</dbReference>
<dbReference type="Proteomes" id="UP000735302">
    <property type="component" value="Unassembled WGS sequence"/>
</dbReference>
<dbReference type="Pfam" id="PF00059">
    <property type="entry name" value="Lectin_C"/>
    <property type="match status" value="1"/>
</dbReference>
<gene>
    <name evidence="2" type="ORF">PoB_006383000</name>
</gene>
<dbReference type="InterPro" id="IPR016186">
    <property type="entry name" value="C-type_lectin-like/link_sf"/>
</dbReference>
<protein>
    <submittedName>
        <fullName evidence="2">Cd209 antigen-like protein c</fullName>
    </submittedName>
</protein>
<evidence type="ECO:0000259" key="1">
    <source>
        <dbReference type="PROSITE" id="PS50041"/>
    </source>
</evidence>
<dbReference type="SUPFAM" id="SSF56436">
    <property type="entry name" value="C-type lectin-like"/>
    <property type="match status" value="1"/>
</dbReference>
<organism evidence="2 3">
    <name type="scientific">Plakobranchus ocellatus</name>
    <dbReference type="NCBI Taxonomy" id="259542"/>
    <lineage>
        <taxon>Eukaryota</taxon>
        <taxon>Metazoa</taxon>
        <taxon>Spiralia</taxon>
        <taxon>Lophotrochozoa</taxon>
        <taxon>Mollusca</taxon>
        <taxon>Gastropoda</taxon>
        <taxon>Heterobranchia</taxon>
        <taxon>Euthyneura</taxon>
        <taxon>Panpulmonata</taxon>
        <taxon>Sacoglossa</taxon>
        <taxon>Placobranchoidea</taxon>
        <taxon>Plakobranchidae</taxon>
        <taxon>Plakobranchus</taxon>
    </lineage>
</organism>
<sequence>MSGHTYLLSKERPRFDIHRMNQLCKEYKGYLVEVDTISEQVFLRKYLRRKGYLVDIIYTGFTDLGSEGKFYHIESKKPMPNLTWKWWNPDNWKNEEHCVNLANDGMNDLRCNAKGRYLCELNYELY</sequence>
<comment type="caution">
    <text evidence="2">The sequence shown here is derived from an EMBL/GenBank/DDBJ whole genome shotgun (WGS) entry which is preliminary data.</text>
</comment>
<dbReference type="AlphaFoldDB" id="A0AAV4CZT7"/>
<feature type="domain" description="C-type lectin" evidence="1">
    <location>
        <begin position="1"/>
        <end position="120"/>
    </location>
</feature>
<dbReference type="PROSITE" id="PS50041">
    <property type="entry name" value="C_TYPE_LECTIN_2"/>
    <property type="match status" value="1"/>
</dbReference>
<evidence type="ECO:0000313" key="2">
    <source>
        <dbReference type="EMBL" id="GFO37325.1"/>
    </source>
</evidence>
<dbReference type="InterPro" id="IPR016187">
    <property type="entry name" value="CTDL_fold"/>
</dbReference>
<keyword evidence="3" id="KW-1185">Reference proteome</keyword>
<accession>A0AAV4CZT7</accession>
<reference evidence="2 3" key="1">
    <citation type="journal article" date="2021" name="Elife">
        <title>Chloroplast acquisition without the gene transfer in kleptoplastic sea slugs, Plakobranchus ocellatus.</title>
        <authorList>
            <person name="Maeda T."/>
            <person name="Takahashi S."/>
            <person name="Yoshida T."/>
            <person name="Shimamura S."/>
            <person name="Takaki Y."/>
            <person name="Nagai Y."/>
            <person name="Toyoda A."/>
            <person name="Suzuki Y."/>
            <person name="Arimoto A."/>
            <person name="Ishii H."/>
            <person name="Satoh N."/>
            <person name="Nishiyama T."/>
            <person name="Hasebe M."/>
            <person name="Maruyama T."/>
            <person name="Minagawa J."/>
            <person name="Obokata J."/>
            <person name="Shigenobu S."/>
        </authorList>
    </citation>
    <scope>NUCLEOTIDE SEQUENCE [LARGE SCALE GENOMIC DNA]</scope>
</reference>
<evidence type="ECO:0000313" key="3">
    <source>
        <dbReference type="Proteomes" id="UP000735302"/>
    </source>
</evidence>
<name>A0AAV4CZT7_9GAST</name>
<dbReference type="Gene3D" id="3.10.100.10">
    <property type="entry name" value="Mannose-Binding Protein A, subunit A"/>
    <property type="match status" value="1"/>
</dbReference>